<evidence type="ECO:0000313" key="1">
    <source>
        <dbReference type="EMBL" id="RZG48337.1"/>
    </source>
</evidence>
<dbReference type="OrthoDB" id="6506763at2"/>
<organism evidence="1 2">
    <name type="scientific">Acinetobacter wuhouensis</name>
    <dbReference type="NCBI Taxonomy" id="1879050"/>
    <lineage>
        <taxon>Bacteria</taxon>
        <taxon>Pseudomonadati</taxon>
        <taxon>Pseudomonadota</taxon>
        <taxon>Gammaproteobacteria</taxon>
        <taxon>Moraxellales</taxon>
        <taxon>Moraxellaceae</taxon>
        <taxon>Acinetobacter</taxon>
    </lineage>
</organism>
<dbReference type="SMART" id="SM00342">
    <property type="entry name" value="HTH_ARAC"/>
    <property type="match status" value="1"/>
</dbReference>
<accession>A0A385BZQ0</accession>
<dbReference type="Pfam" id="PF12625">
    <property type="entry name" value="Arabinose_bd"/>
    <property type="match status" value="1"/>
</dbReference>
<proteinExistence type="predicted"/>
<dbReference type="STRING" id="1879050.GCA_001696605_00242"/>
<dbReference type="GO" id="GO:0003700">
    <property type="term" value="F:DNA-binding transcription factor activity"/>
    <property type="evidence" value="ECO:0007669"/>
    <property type="project" value="InterPro"/>
</dbReference>
<comment type="caution">
    <text evidence="1">The sequence shown here is derived from an EMBL/GenBank/DDBJ whole genome shotgun (WGS) entry which is preliminary data.</text>
</comment>
<dbReference type="RefSeq" id="WP_068972955.1">
    <property type="nucleotide sequence ID" value="NZ_CP031716.1"/>
</dbReference>
<dbReference type="EMBL" id="SGSQ01000004">
    <property type="protein sequence ID" value="RZG48337.1"/>
    <property type="molecule type" value="Genomic_DNA"/>
</dbReference>
<dbReference type="SUPFAM" id="SSF46689">
    <property type="entry name" value="Homeodomain-like"/>
    <property type="match status" value="1"/>
</dbReference>
<dbReference type="InterPro" id="IPR009057">
    <property type="entry name" value="Homeodomain-like_sf"/>
</dbReference>
<dbReference type="PANTHER" id="PTHR47894">
    <property type="entry name" value="HTH-TYPE TRANSCRIPTIONAL REGULATOR GADX"/>
    <property type="match status" value="1"/>
</dbReference>
<dbReference type="PANTHER" id="PTHR47894:SF1">
    <property type="entry name" value="HTH-TYPE TRANSCRIPTIONAL REGULATOR VQSM"/>
    <property type="match status" value="1"/>
</dbReference>
<protein>
    <submittedName>
        <fullName evidence="1">AraC family transcriptional regulator</fullName>
    </submittedName>
</protein>
<dbReference type="Pfam" id="PF12833">
    <property type="entry name" value="HTH_18"/>
    <property type="match status" value="1"/>
</dbReference>
<dbReference type="KEGG" id="awu:BEN71_01640"/>
<dbReference type="InterPro" id="IPR032687">
    <property type="entry name" value="AraC-type_N"/>
</dbReference>
<evidence type="ECO:0000313" key="2">
    <source>
        <dbReference type="Proteomes" id="UP000293863"/>
    </source>
</evidence>
<reference evidence="1 2" key="1">
    <citation type="submission" date="2019-02" db="EMBL/GenBank/DDBJ databases">
        <title>The Batch Genome Submission of Acinetobacter spp. strains.</title>
        <authorList>
            <person name="Qin J."/>
            <person name="Hu Y."/>
            <person name="Ye H."/>
            <person name="Wei L."/>
            <person name="Feng Y."/>
            <person name="Zong Z."/>
        </authorList>
    </citation>
    <scope>NUCLEOTIDE SEQUENCE [LARGE SCALE GENOMIC DNA]</scope>
    <source>
        <strain evidence="1 2">WCHAW060049</strain>
    </source>
</reference>
<dbReference type="Gene3D" id="1.10.10.60">
    <property type="entry name" value="Homeodomain-like"/>
    <property type="match status" value="1"/>
</dbReference>
<keyword evidence="2" id="KW-1185">Reference proteome</keyword>
<sequence length="339" mass="39430">MQLLKDYVGSVYGGLGQLLLAYAEANHLNISEKLRQVQTQERFDFNLWRELLDDIQTQVQSPALGVEIAKHLQPKHIGIIAYIAQSCDTMGEALTRYFDFHRLVYDGSPLKVEPFDNDNIIIRWDTLPSHLTTQITDEIAIAIMVQFLRHFLSSHHTKIHQINFTHEKPSNVAIYEDFFQCPVLFKQANPELVFPLQALNTPLNQGDQTLQKLLMQQAQALLDDLPNSTQLDQRLQQYILLGLQKNHYQIEHIAQQLNMSVRQLQRHLQNQGTTYQQRVQEIRKILALQYLQDPFLGLHEIALLLSYSEQSAFQRAFKQWTGMTPQQWRIQHRNAEIKA</sequence>
<name>A0A385BZQ0_9GAMM</name>
<dbReference type="GO" id="GO:0000976">
    <property type="term" value="F:transcription cis-regulatory region binding"/>
    <property type="evidence" value="ECO:0007669"/>
    <property type="project" value="TreeGrafter"/>
</dbReference>
<dbReference type="InterPro" id="IPR018060">
    <property type="entry name" value="HTH_AraC"/>
</dbReference>
<dbReference type="PROSITE" id="PS01124">
    <property type="entry name" value="HTH_ARAC_FAMILY_2"/>
    <property type="match status" value="1"/>
</dbReference>
<dbReference type="Proteomes" id="UP000293863">
    <property type="component" value="Unassembled WGS sequence"/>
</dbReference>
<dbReference type="GO" id="GO:0005829">
    <property type="term" value="C:cytosol"/>
    <property type="evidence" value="ECO:0007669"/>
    <property type="project" value="TreeGrafter"/>
</dbReference>
<gene>
    <name evidence="1" type="ORF">EXU28_03190</name>
</gene>
<dbReference type="AlphaFoldDB" id="A0A385BZQ0"/>